<dbReference type="EMBL" id="BPLR01003972">
    <property type="protein sequence ID" value="GIX90844.1"/>
    <property type="molecule type" value="Genomic_DNA"/>
</dbReference>
<reference evidence="1 2" key="1">
    <citation type="submission" date="2021-06" db="EMBL/GenBank/DDBJ databases">
        <title>Caerostris extrusa draft genome.</title>
        <authorList>
            <person name="Kono N."/>
            <person name="Arakawa K."/>
        </authorList>
    </citation>
    <scope>NUCLEOTIDE SEQUENCE [LARGE SCALE GENOMIC DNA]</scope>
</reference>
<sequence>MIDQNIKFVPTPIICDILQKKPGLFLPVSYSISPKVSESGFLERVSGSNDGSKHNILPNTDSLWYFIKPGLFWQYHISPESIGILGYLLRTKSVTSTLSTKESLLLNVKFEIIEEMEKKFGDLSFHMWRPIALRLLGSFWKKRRHTRLKSTRVVTQYQRAPLYWSDERIMIHLEGRIFPDLEGEEAFEVHEAIADMVLIQGKVHDPETDVEYIGPVYIPRSVRNLKLV</sequence>
<dbReference type="AlphaFoldDB" id="A0AAV4P2G5"/>
<organism evidence="1 2">
    <name type="scientific">Caerostris extrusa</name>
    <name type="common">Bark spider</name>
    <name type="synonym">Caerostris bankana</name>
    <dbReference type="NCBI Taxonomy" id="172846"/>
    <lineage>
        <taxon>Eukaryota</taxon>
        <taxon>Metazoa</taxon>
        <taxon>Ecdysozoa</taxon>
        <taxon>Arthropoda</taxon>
        <taxon>Chelicerata</taxon>
        <taxon>Arachnida</taxon>
        <taxon>Araneae</taxon>
        <taxon>Araneomorphae</taxon>
        <taxon>Entelegynae</taxon>
        <taxon>Araneoidea</taxon>
        <taxon>Araneidae</taxon>
        <taxon>Caerostris</taxon>
    </lineage>
</organism>
<evidence type="ECO:0000313" key="2">
    <source>
        <dbReference type="Proteomes" id="UP001054945"/>
    </source>
</evidence>
<gene>
    <name evidence="1" type="primary">AVEN_127031_1</name>
    <name evidence="1" type="ORF">CEXT_533921</name>
</gene>
<accession>A0AAV4P2G5</accession>
<dbReference type="Proteomes" id="UP001054945">
    <property type="component" value="Unassembled WGS sequence"/>
</dbReference>
<comment type="caution">
    <text evidence="1">The sequence shown here is derived from an EMBL/GenBank/DDBJ whole genome shotgun (WGS) entry which is preliminary data.</text>
</comment>
<keyword evidence="2" id="KW-1185">Reference proteome</keyword>
<name>A0AAV4P2G5_CAEEX</name>
<protein>
    <submittedName>
        <fullName evidence="1">Uncharacterized protein</fullName>
    </submittedName>
</protein>
<feature type="non-terminal residue" evidence="1">
    <location>
        <position position="228"/>
    </location>
</feature>
<evidence type="ECO:0000313" key="1">
    <source>
        <dbReference type="EMBL" id="GIX90844.1"/>
    </source>
</evidence>
<proteinExistence type="predicted"/>